<evidence type="ECO:0000256" key="13">
    <source>
        <dbReference type="SAM" id="MobiDB-lite"/>
    </source>
</evidence>
<evidence type="ECO:0000256" key="9">
    <source>
        <dbReference type="ARBA" id="ARBA00023242"/>
    </source>
</evidence>
<dbReference type="OrthoDB" id="10015491at2759"/>
<evidence type="ECO:0000256" key="5">
    <source>
        <dbReference type="ARBA" id="ARBA00022816"/>
    </source>
</evidence>
<dbReference type="EMBL" id="CAJNOJ010000026">
    <property type="protein sequence ID" value="CAF0869877.1"/>
    <property type="molecule type" value="Genomic_DNA"/>
</dbReference>
<keyword evidence="4 12" id="KW-0813">Transport</keyword>
<evidence type="ECO:0000256" key="12">
    <source>
        <dbReference type="PROSITE-ProRule" id="PRU00804"/>
    </source>
</evidence>
<reference evidence="15" key="1">
    <citation type="submission" date="2021-02" db="EMBL/GenBank/DDBJ databases">
        <authorList>
            <person name="Nowell W R."/>
        </authorList>
    </citation>
    <scope>NUCLEOTIDE SEQUENCE</scope>
</reference>
<keyword evidence="9 12" id="KW-0539">Nucleus</keyword>
<dbReference type="GO" id="GO:0051028">
    <property type="term" value="P:mRNA transport"/>
    <property type="evidence" value="ECO:0007669"/>
    <property type="project" value="UniProtKB-UniRule"/>
</dbReference>
<dbReference type="GO" id="GO:0005543">
    <property type="term" value="F:phospholipid binding"/>
    <property type="evidence" value="ECO:0007669"/>
    <property type="project" value="TreeGrafter"/>
</dbReference>
<keyword evidence="17" id="KW-1185">Reference proteome</keyword>
<comment type="subcellular location">
    <subcellularLocation>
        <location evidence="1">Nucleus</location>
        <location evidence="1">Nuclear pore complex</location>
    </subcellularLocation>
</comment>
<dbReference type="Pfam" id="PF05172">
    <property type="entry name" value="RRM_Nup35"/>
    <property type="match status" value="1"/>
</dbReference>
<dbReference type="GO" id="GO:0044613">
    <property type="term" value="C:nuclear pore central transport channel"/>
    <property type="evidence" value="ECO:0007669"/>
    <property type="project" value="TreeGrafter"/>
</dbReference>
<dbReference type="InterPro" id="IPR007846">
    <property type="entry name" value="RRM_NUP35_dom"/>
</dbReference>
<dbReference type="GO" id="GO:0003676">
    <property type="term" value="F:nucleic acid binding"/>
    <property type="evidence" value="ECO:0007669"/>
    <property type="project" value="InterPro"/>
</dbReference>
<evidence type="ECO:0000256" key="7">
    <source>
        <dbReference type="ARBA" id="ARBA00023010"/>
    </source>
</evidence>
<evidence type="ECO:0000256" key="8">
    <source>
        <dbReference type="ARBA" id="ARBA00023132"/>
    </source>
</evidence>
<dbReference type="SUPFAM" id="SSF54928">
    <property type="entry name" value="RNA-binding domain, RBD"/>
    <property type="match status" value="1"/>
</dbReference>
<organism evidence="15 17">
    <name type="scientific">Adineta ricciae</name>
    <name type="common">Rotifer</name>
    <dbReference type="NCBI Taxonomy" id="249248"/>
    <lineage>
        <taxon>Eukaryota</taxon>
        <taxon>Metazoa</taxon>
        <taxon>Spiralia</taxon>
        <taxon>Gnathifera</taxon>
        <taxon>Rotifera</taxon>
        <taxon>Eurotatoria</taxon>
        <taxon>Bdelloidea</taxon>
        <taxon>Adinetida</taxon>
        <taxon>Adinetidae</taxon>
        <taxon>Adineta</taxon>
    </lineage>
</organism>
<keyword evidence="5 12" id="KW-0509">mRNA transport</keyword>
<dbReference type="GO" id="GO:0006999">
    <property type="term" value="P:nuclear pore organization"/>
    <property type="evidence" value="ECO:0007669"/>
    <property type="project" value="TreeGrafter"/>
</dbReference>
<dbReference type="PANTHER" id="PTHR21527">
    <property type="entry name" value="NUCLEOPORIN NUP35"/>
    <property type="match status" value="1"/>
</dbReference>
<dbReference type="InterPro" id="IPR012677">
    <property type="entry name" value="Nucleotide-bd_a/b_plait_sf"/>
</dbReference>
<dbReference type="PANTHER" id="PTHR21527:SF6">
    <property type="entry name" value="NUCLEOPORIN NUP35"/>
    <property type="match status" value="1"/>
</dbReference>
<dbReference type="AlphaFoldDB" id="A0A813TPA6"/>
<dbReference type="EMBL" id="CAJNOR010000141">
    <property type="protein sequence ID" value="CAF0814557.1"/>
    <property type="molecule type" value="Genomic_DNA"/>
</dbReference>
<evidence type="ECO:0000256" key="1">
    <source>
        <dbReference type="ARBA" id="ARBA00004567"/>
    </source>
</evidence>
<dbReference type="PROSITE" id="PS51472">
    <property type="entry name" value="RRM_NUP35"/>
    <property type="match status" value="1"/>
</dbReference>
<keyword evidence="6" id="KW-0653">Protein transport</keyword>
<protein>
    <recommendedName>
        <fullName evidence="3">Nucleoporin NUP35</fullName>
    </recommendedName>
    <alternativeName>
        <fullName evidence="11">35 kDa nucleoporin</fullName>
    </alternativeName>
    <alternativeName>
        <fullName evidence="10">Nucleoporin NUP53</fullName>
    </alternativeName>
</protein>
<evidence type="ECO:0000256" key="4">
    <source>
        <dbReference type="ARBA" id="ARBA00022448"/>
    </source>
</evidence>
<dbReference type="InterPro" id="IPR035979">
    <property type="entry name" value="RBD_domain_sf"/>
</dbReference>
<gene>
    <name evidence="16" type="ORF">EDS130_LOCUS8235</name>
    <name evidence="15" type="ORF">XAT740_LOCUS3640</name>
</gene>
<sequence>MSSSSSIEQQHQEFKRQMSAHDTYPCFLLDQTFQQRISTPSSNAMPSFLSAQAFSPLAKSPMPTLATNASRLSAKQSNQSRLFAASPSSNLTSNRPTTRSTTQIVDVPTEKTIVPLRTMTDVFPAFSYTDMKTTKKKSLNYSMNSANQKPSGATGVSVFGFREEDIELIIQQFHDIGQIDKIERPLGCESGNFLNITYTSHVSCQNALNRDGVNFNGYMIGVVPLMTN</sequence>
<evidence type="ECO:0000256" key="3">
    <source>
        <dbReference type="ARBA" id="ARBA00016439"/>
    </source>
</evidence>
<name>A0A813TPA6_ADIRI</name>
<evidence type="ECO:0000313" key="15">
    <source>
        <dbReference type="EMBL" id="CAF0814557.1"/>
    </source>
</evidence>
<feature type="region of interest" description="Disordered" evidence="13">
    <location>
        <begin position="76"/>
        <end position="101"/>
    </location>
</feature>
<comment type="caution">
    <text evidence="15">The sequence shown here is derived from an EMBL/GenBank/DDBJ whole genome shotgun (WGS) entry which is preliminary data.</text>
</comment>
<keyword evidence="7" id="KW-0811">Translocation</keyword>
<dbReference type="GO" id="GO:0006607">
    <property type="term" value="P:NLS-bearing protein import into nucleus"/>
    <property type="evidence" value="ECO:0007669"/>
    <property type="project" value="TreeGrafter"/>
</dbReference>
<dbReference type="Proteomes" id="UP000663828">
    <property type="component" value="Unassembled WGS sequence"/>
</dbReference>
<comment type="similarity">
    <text evidence="2">Belongs to the Nup35 family.</text>
</comment>
<evidence type="ECO:0000256" key="10">
    <source>
        <dbReference type="ARBA" id="ARBA00029997"/>
    </source>
</evidence>
<keyword evidence="8 12" id="KW-0906">Nuclear pore complex</keyword>
<feature type="domain" description="RRM Nup35-type" evidence="14">
    <location>
        <begin position="150"/>
        <end position="228"/>
    </location>
</feature>
<dbReference type="Proteomes" id="UP000663852">
    <property type="component" value="Unassembled WGS sequence"/>
</dbReference>
<dbReference type="GO" id="GO:0017056">
    <property type="term" value="F:structural constituent of nuclear pore"/>
    <property type="evidence" value="ECO:0007669"/>
    <property type="project" value="TreeGrafter"/>
</dbReference>
<evidence type="ECO:0000256" key="11">
    <source>
        <dbReference type="ARBA" id="ARBA00030250"/>
    </source>
</evidence>
<dbReference type="Gene3D" id="3.30.70.330">
    <property type="match status" value="1"/>
</dbReference>
<evidence type="ECO:0000256" key="2">
    <source>
        <dbReference type="ARBA" id="ARBA00009454"/>
    </source>
</evidence>
<evidence type="ECO:0000256" key="6">
    <source>
        <dbReference type="ARBA" id="ARBA00022927"/>
    </source>
</evidence>
<accession>A0A813TPA6</accession>
<evidence type="ECO:0000259" key="14">
    <source>
        <dbReference type="PROSITE" id="PS51472"/>
    </source>
</evidence>
<evidence type="ECO:0000313" key="17">
    <source>
        <dbReference type="Proteomes" id="UP000663828"/>
    </source>
</evidence>
<proteinExistence type="inferred from homology"/>
<evidence type="ECO:0000313" key="16">
    <source>
        <dbReference type="EMBL" id="CAF0869877.1"/>
    </source>
</evidence>
<dbReference type="GO" id="GO:0044615">
    <property type="term" value="C:nuclear pore nuclear basket"/>
    <property type="evidence" value="ECO:0007669"/>
    <property type="project" value="TreeGrafter"/>
</dbReference>